<protein>
    <recommendedName>
        <fullName evidence="6">Mid2 domain-containing protein</fullName>
    </recommendedName>
</protein>
<feature type="compositionally biased region" description="Low complexity" evidence="1">
    <location>
        <begin position="401"/>
        <end position="410"/>
    </location>
</feature>
<dbReference type="EMBL" id="JAVHNR010000001">
    <property type="protein sequence ID" value="KAK6355621.1"/>
    <property type="molecule type" value="Genomic_DNA"/>
</dbReference>
<evidence type="ECO:0000256" key="1">
    <source>
        <dbReference type="SAM" id="MobiDB-lite"/>
    </source>
</evidence>
<dbReference type="Proteomes" id="UP001313282">
    <property type="component" value="Unassembled WGS sequence"/>
</dbReference>
<keyword evidence="2" id="KW-0472">Membrane</keyword>
<evidence type="ECO:0008006" key="6">
    <source>
        <dbReference type="Google" id="ProtNLM"/>
    </source>
</evidence>
<keyword evidence="5" id="KW-1185">Reference proteome</keyword>
<name>A0AAN8RR77_9PEZI</name>
<feature type="region of interest" description="Disordered" evidence="1">
    <location>
        <begin position="396"/>
        <end position="418"/>
    </location>
</feature>
<comment type="caution">
    <text evidence="4">The sequence shown here is derived from an EMBL/GenBank/DDBJ whole genome shotgun (WGS) entry which is preliminary data.</text>
</comment>
<keyword evidence="2" id="KW-1133">Transmembrane helix</keyword>
<evidence type="ECO:0000313" key="4">
    <source>
        <dbReference type="EMBL" id="KAK6355621.1"/>
    </source>
</evidence>
<feature type="signal peptide" evidence="3">
    <location>
        <begin position="1"/>
        <end position="22"/>
    </location>
</feature>
<gene>
    <name evidence="4" type="ORF">TWF718_000016</name>
</gene>
<organism evidence="4 5">
    <name type="scientific">Orbilia javanica</name>
    <dbReference type="NCBI Taxonomy" id="47235"/>
    <lineage>
        <taxon>Eukaryota</taxon>
        <taxon>Fungi</taxon>
        <taxon>Dikarya</taxon>
        <taxon>Ascomycota</taxon>
        <taxon>Pezizomycotina</taxon>
        <taxon>Orbiliomycetes</taxon>
        <taxon>Orbiliales</taxon>
        <taxon>Orbiliaceae</taxon>
        <taxon>Orbilia</taxon>
    </lineage>
</organism>
<accession>A0AAN8RR77</accession>
<keyword evidence="2" id="KW-0812">Transmembrane</keyword>
<reference evidence="4 5" key="1">
    <citation type="submission" date="2019-10" db="EMBL/GenBank/DDBJ databases">
        <authorList>
            <person name="Palmer J.M."/>
        </authorList>
    </citation>
    <scope>NUCLEOTIDE SEQUENCE [LARGE SCALE GENOMIC DNA]</scope>
    <source>
        <strain evidence="4 5">TWF718</strain>
    </source>
</reference>
<dbReference type="AlphaFoldDB" id="A0AAN8RR77"/>
<feature type="transmembrane region" description="Helical" evidence="2">
    <location>
        <begin position="358"/>
        <end position="379"/>
    </location>
</feature>
<evidence type="ECO:0000256" key="2">
    <source>
        <dbReference type="SAM" id="Phobius"/>
    </source>
</evidence>
<sequence length="535" mass="58356">MFTSSLLLTLKVFLCRASLALATEPGRLDSFFQTQYHRPLEEVDCSNNTHRWPSLQGSCFDEERGVIPYNPPATKRSFFGDYFELIGLHPRDLCGFDGTPCWAVSCCQLGEVCGSLEEGCKVSWSTIYTTTITTSWSTITSWVLPRTNDVEYSTTTVDTTIYTTIFNPVTIPGEGQDDVLKTELLVVTTLVLSAFTPPAITKTETVIETRQLEADITPPPLLIVRQNSVVLPRAREIPRRWEGVSYTTLTVFITTFFTTSTTVTLENSVVEVTETNTISSIATRNRTHFETPTGFTTMAITQTEASTSYAYGTVETPTKTSYVTTVASSFADGAGINAFDRTAAHSSRSPRRFSGGEIAGLVIGLTLPVVSLVLGTLIFRHYRRAGMSGGLAGVRNRNVSDGKSSGSDSGVPAINPPRPALRRFSQSQFIDHSTGTMPESPVSELFFSGLNMMDENKYSRNHDMGSRLSRISGGSVISSMSPVPEEYILPETPASGAQARSSIDGRNWGRGYGGRGGYYNVGNRNTNLSDFGAMI</sequence>
<evidence type="ECO:0000256" key="3">
    <source>
        <dbReference type="SAM" id="SignalP"/>
    </source>
</evidence>
<evidence type="ECO:0000313" key="5">
    <source>
        <dbReference type="Proteomes" id="UP001313282"/>
    </source>
</evidence>
<proteinExistence type="predicted"/>
<keyword evidence="3" id="KW-0732">Signal</keyword>
<feature type="chain" id="PRO_5042897519" description="Mid2 domain-containing protein" evidence="3">
    <location>
        <begin position="23"/>
        <end position="535"/>
    </location>
</feature>